<dbReference type="Pfam" id="PF25129">
    <property type="entry name" value="Pyr4-TMTC"/>
    <property type="match status" value="1"/>
</dbReference>
<gene>
    <name evidence="9" type="ORF">GQX73_g1375</name>
</gene>
<dbReference type="InterPro" id="IPR032805">
    <property type="entry name" value="Wax_synthase_dom"/>
</dbReference>
<feature type="transmembrane region" description="Helical" evidence="7">
    <location>
        <begin position="60"/>
        <end position="78"/>
    </location>
</feature>
<evidence type="ECO:0000313" key="9">
    <source>
        <dbReference type="EMBL" id="KAF2972079.1"/>
    </source>
</evidence>
<feature type="transmembrane region" description="Helical" evidence="7">
    <location>
        <begin position="530"/>
        <end position="549"/>
    </location>
</feature>
<evidence type="ECO:0000256" key="1">
    <source>
        <dbReference type="ARBA" id="ARBA00004141"/>
    </source>
</evidence>
<comment type="similarity">
    <text evidence="3">Belongs to the paxB family.</text>
</comment>
<sequence>MDSYQQSSPQQLAVSALPATSDSRYQLPSTNIPLTLDSRLLSSFIRASQDVVGVFGPLNVSQFLLIATAMTPVILIWAPKSVIRRALYPIQLFCLAATLVAPLPPGQSQADLYNLGLQVGTVGARILDRIYMHNPEDTFLRVGVDDGGPRKGPASYSTGGKARWAVELILSARGIGWNWQVGGVPRHKPAPTRWSFVRSRVRTTLLTFTLIHAVTLLSSYILHVSDDNSPLRNPFFLRFFTTTAWLTVIYGHLTLPENLIAIFFVTTGLGGRFADPQQWPPMFGDISESYSIRRCWGLTLTVNLLGSKFWHASLRRSTSAPGQWLLGSVRPKSRVGRLSRRYSILFLSFIVSGGIHAFGSYMVTRDSPQGVSDGGAAVYFLAQPAAILIEDAVSAALGIVDEGKPSGFRRIIGYVYVSLFWLWCFPTLKVIPLALAHGLQGNGADGQMLAAVRACLELSEALPFNPAKLKLPISDPYQKAKHPNTFIRLVMERLYAMAQTAIPIIHSDEWDRLRDVAFAWEPPNSHVMPISNALSAVCGILWATSYVLLTIRAFKDRSYGMPIFATCYNVTWETIYAFVYPPDPFNAVLFGLWSISDIFLFVATARYGKHEWVHSPLVAGNLPLIMVLGVISAAWMQLALASELIPVIGREIVFFSSWPLQIVLGAGSLMQILSRDSTRGHSIHIWWTRAVGTLAACICFTYRAYYWPERFGYATRPVAVYIFVTSLFIDVVYYFAFVGTQKREQAAAKKNGRAHVKSN</sequence>
<feature type="transmembrane region" description="Helical" evidence="7">
    <location>
        <begin position="376"/>
        <end position="399"/>
    </location>
</feature>
<dbReference type="OrthoDB" id="1077582at2759"/>
<dbReference type="InParanoid" id="A0A7C8J6R9"/>
<protein>
    <recommendedName>
        <fullName evidence="8">Wax synthase domain-containing protein</fullName>
    </recommendedName>
</protein>
<dbReference type="Pfam" id="PF13813">
    <property type="entry name" value="MBOAT_2"/>
    <property type="match status" value="1"/>
</dbReference>
<evidence type="ECO:0000256" key="4">
    <source>
        <dbReference type="ARBA" id="ARBA00022692"/>
    </source>
</evidence>
<comment type="subcellular location">
    <subcellularLocation>
        <location evidence="1">Membrane</location>
        <topology evidence="1">Multi-pass membrane protein</topology>
    </subcellularLocation>
</comment>
<dbReference type="GO" id="GO:0016829">
    <property type="term" value="F:lyase activity"/>
    <property type="evidence" value="ECO:0007669"/>
    <property type="project" value="InterPro"/>
</dbReference>
<feature type="transmembrane region" description="Helical" evidence="7">
    <location>
        <begin position="342"/>
        <end position="364"/>
    </location>
</feature>
<reference evidence="9 10" key="1">
    <citation type="submission" date="2019-12" db="EMBL/GenBank/DDBJ databases">
        <title>Draft genome sequence of the ascomycete Xylaria multiplex DSM 110363.</title>
        <authorList>
            <person name="Buettner E."/>
            <person name="Kellner H."/>
        </authorList>
    </citation>
    <scope>NUCLEOTIDE SEQUENCE [LARGE SCALE GENOMIC DNA]</scope>
    <source>
        <strain evidence="9 10">DSM 110363</strain>
    </source>
</reference>
<keyword evidence="4 7" id="KW-0812">Transmembrane</keyword>
<keyword evidence="6 7" id="KW-0472">Membrane</keyword>
<name>A0A7C8J6R9_9PEZI</name>
<evidence type="ECO:0000256" key="6">
    <source>
        <dbReference type="ARBA" id="ARBA00023136"/>
    </source>
</evidence>
<evidence type="ECO:0000256" key="3">
    <source>
        <dbReference type="ARBA" id="ARBA00006757"/>
    </source>
</evidence>
<dbReference type="PANTHER" id="PTHR42038:SF2">
    <property type="entry name" value="TERPENE CYCLASE AUSL"/>
    <property type="match status" value="1"/>
</dbReference>
<feature type="transmembrane region" description="Helical" evidence="7">
    <location>
        <begin position="203"/>
        <end position="223"/>
    </location>
</feature>
<feature type="transmembrane region" description="Helical" evidence="7">
    <location>
        <begin position="686"/>
        <end position="706"/>
    </location>
</feature>
<dbReference type="PANTHER" id="PTHR42038">
    <property type="match status" value="1"/>
</dbReference>
<proteinExistence type="inferred from homology"/>
<evidence type="ECO:0000256" key="5">
    <source>
        <dbReference type="ARBA" id="ARBA00022989"/>
    </source>
</evidence>
<organism evidence="9 10">
    <name type="scientific">Xylaria multiplex</name>
    <dbReference type="NCBI Taxonomy" id="323545"/>
    <lineage>
        <taxon>Eukaryota</taxon>
        <taxon>Fungi</taxon>
        <taxon>Dikarya</taxon>
        <taxon>Ascomycota</taxon>
        <taxon>Pezizomycotina</taxon>
        <taxon>Sordariomycetes</taxon>
        <taxon>Xylariomycetidae</taxon>
        <taxon>Xylariales</taxon>
        <taxon>Xylariaceae</taxon>
        <taxon>Xylaria</taxon>
    </lineage>
</organism>
<dbReference type="GO" id="GO:0016020">
    <property type="term" value="C:membrane"/>
    <property type="evidence" value="ECO:0007669"/>
    <property type="project" value="UniProtKB-SubCell"/>
</dbReference>
<dbReference type="Proteomes" id="UP000481858">
    <property type="component" value="Unassembled WGS sequence"/>
</dbReference>
<evidence type="ECO:0000259" key="8">
    <source>
        <dbReference type="Pfam" id="PF13813"/>
    </source>
</evidence>
<feature type="transmembrane region" description="Helical" evidence="7">
    <location>
        <begin position="585"/>
        <end position="605"/>
    </location>
</feature>
<comment type="pathway">
    <text evidence="2">Secondary metabolite biosynthesis.</text>
</comment>
<dbReference type="AlphaFoldDB" id="A0A7C8J6R9"/>
<feature type="transmembrane region" description="Helical" evidence="7">
    <location>
        <begin position="411"/>
        <end position="431"/>
    </location>
</feature>
<evidence type="ECO:0000313" key="10">
    <source>
        <dbReference type="Proteomes" id="UP000481858"/>
    </source>
</evidence>
<feature type="transmembrane region" description="Helical" evidence="7">
    <location>
        <begin position="561"/>
        <end position="579"/>
    </location>
</feature>
<keyword evidence="10" id="KW-1185">Reference proteome</keyword>
<dbReference type="InterPro" id="IPR039020">
    <property type="entry name" value="PaxB-like"/>
</dbReference>
<evidence type="ECO:0000256" key="7">
    <source>
        <dbReference type="SAM" id="Phobius"/>
    </source>
</evidence>
<dbReference type="EMBL" id="WUBL01000008">
    <property type="protein sequence ID" value="KAF2972079.1"/>
    <property type="molecule type" value="Genomic_DNA"/>
</dbReference>
<feature type="domain" description="Wax synthase" evidence="8">
    <location>
        <begin position="279"/>
        <end position="370"/>
    </location>
</feature>
<comment type="caution">
    <text evidence="9">The sequence shown here is derived from an EMBL/GenBank/DDBJ whole genome shotgun (WGS) entry which is preliminary data.</text>
</comment>
<feature type="transmembrane region" description="Helical" evidence="7">
    <location>
        <begin position="652"/>
        <end position="674"/>
    </location>
</feature>
<keyword evidence="5 7" id="KW-1133">Transmembrane helix</keyword>
<feature type="transmembrane region" description="Helical" evidence="7">
    <location>
        <begin position="718"/>
        <end position="740"/>
    </location>
</feature>
<evidence type="ECO:0000256" key="2">
    <source>
        <dbReference type="ARBA" id="ARBA00005179"/>
    </source>
</evidence>
<accession>A0A7C8J6R9</accession>
<feature type="transmembrane region" description="Helical" evidence="7">
    <location>
        <begin position="617"/>
        <end position="640"/>
    </location>
</feature>